<protein>
    <submittedName>
        <fullName evidence="1">Uncharacterized protein</fullName>
    </submittedName>
</protein>
<evidence type="ECO:0000313" key="2">
    <source>
        <dbReference type="Proteomes" id="UP000203261"/>
    </source>
</evidence>
<keyword evidence="2" id="KW-1185">Reference proteome</keyword>
<dbReference type="Proteomes" id="UP000203261">
    <property type="component" value="Segment"/>
</dbReference>
<reference evidence="1 2" key="1">
    <citation type="submission" date="2015-08" db="EMBL/GenBank/DDBJ databases">
        <authorList>
            <person name="Babu N.S."/>
            <person name="Beckwith C.J."/>
            <person name="Beseler K.G."/>
            <person name="Brison A."/>
            <person name="Carone J.V."/>
            <person name="Caskin T.P."/>
            <person name="Diamond M."/>
            <person name="Durham M.E."/>
            <person name="Foxe J.M."/>
            <person name="Go M."/>
            <person name="Henderson B.A."/>
            <person name="Jones I.B."/>
            <person name="McGettigan J.A."/>
            <person name="Micheletti S.J."/>
            <person name="Nasrallah M.E."/>
            <person name="Ortiz D."/>
            <person name="Piller C.R."/>
            <person name="Privatt S.R."/>
            <person name="Schneider S.L."/>
            <person name="Sharp S."/>
            <person name="Smith T.C."/>
            <person name="Stanton J.D."/>
            <person name="Ullery H.E."/>
            <person name="Wilson R.J."/>
            <person name="Serrano M.G."/>
            <person name="Buck G."/>
            <person name="Lee V."/>
            <person name="Wang Y."/>
            <person name="Carvalho R."/>
            <person name="Voegtly L."/>
            <person name="Shi R."/>
            <person name="Duckworth R."/>
            <person name="Johnson A."/>
            <person name="Loviza R."/>
            <person name="Walstead R."/>
            <person name="Shah Z."/>
            <person name="Kiflezghi M."/>
            <person name="Wade K."/>
            <person name="Ball S.L."/>
            <person name="Bradley K.W."/>
            <person name="Asai D.J."/>
            <person name="Bowman C.A."/>
            <person name="Russell D.A."/>
            <person name="Pope W.H."/>
            <person name="Jacobs-Sera D."/>
            <person name="Hendrix R.W."/>
            <person name="Hatfull G.F."/>
        </authorList>
    </citation>
    <scope>NUCLEOTIDE SEQUENCE [LARGE SCALE GENOMIC DNA]</scope>
</reference>
<proteinExistence type="predicted"/>
<accession>A0A127AWP7</accession>
<dbReference type="KEGG" id="vg:29125381"/>
<gene>
    <name evidence="1" type="ORF">SP15_212</name>
</gene>
<name>A0A127AWP7_9CAUD</name>
<dbReference type="RefSeq" id="YP_009302601.1">
    <property type="nucleotide sequence ID" value="NC_031245.1"/>
</dbReference>
<dbReference type="EMBL" id="KT624200">
    <property type="protein sequence ID" value="AMM45012.1"/>
    <property type="molecule type" value="Genomic_DNA"/>
</dbReference>
<organism evidence="1 2">
    <name type="scientific">Bacillus phage SP-15</name>
    <dbReference type="NCBI Taxonomy" id="1792032"/>
    <lineage>
        <taxon>Viruses</taxon>
        <taxon>Duplodnaviria</taxon>
        <taxon>Heunggongvirae</taxon>
        <taxon>Uroviricota</taxon>
        <taxon>Caudoviricetes</taxon>
        <taxon>Thornevirus</taxon>
        <taxon>Thornevirus SP15</taxon>
    </lineage>
</organism>
<sequence length="119" mass="13482">MGDLGIFNQIGKDGQLTRGTDYIDNTQVVSTPEEPKLFTNFLGFNTEVFKVGKAVEIVHYPKYTEDEDDNKVENVSGTYLIYHINPAVITLIGMEGQTISIEAERFTHIQPEVYIRLLK</sequence>
<dbReference type="GeneID" id="29125381"/>
<evidence type="ECO:0000313" key="1">
    <source>
        <dbReference type="EMBL" id="AMM45012.1"/>
    </source>
</evidence>